<dbReference type="CDD" id="cd02440">
    <property type="entry name" value="AdoMet_MTases"/>
    <property type="match status" value="1"/>
</dbReference>
<evidence type="ECO:0000256" key="2">
    <source>
        <dbReference type="ARBA" id="ARBA00005269"/>
    </source>
</evidence>
<accession>A0A2R3IMQ8</accession>
<evidence type="ECO:0000256" key="3">
    <source>
        <dbReference type="ARBA" id="ARBA00012141"/>
    </source>
</evidence>
<dbReference type="NCBIfam" id="TIGR00095">
    <property type="entry name" value="16S rRNA (guanine(966)-N(2))-methyltransferase RsmD"/>
    <property type="match status" value="1"/>
</dbReference>
<proteinExistence type="inferred from homology"/>
<evidence type="ECO:0000256" key="7">
    <source>
        <dbReference type="ARBA" id="ARBA00048326"/>
    </source>
</evidence>
<reference evidence="9 10" key="1">
    <citation type="submission" date="2018-02" db="EMBL/GenBank/DDBJ databases">
        <title>FDA/CDC Antimicrobial Resistant Isolate Bank Genome Sequencing.</title>
        <authorList>
            <person name="Benahmed F.H."/>
            <person name="Lutgring J.D."/>
            <person name="Yoo B."/>
            <person name="Machado M."/>
            <person name="Brown A."/>
            <person name="McAllister G."/>
            <person name="Perry A."/>
            <person name="Halpin A.L."/>
            <person name="Vavikolanu K."/>
            <person name="Ott S."/>
            <person name="Zhao X."/>
            <person name="Tallon L.J."/>
            <person name="Sadzewicz L."/>
            <person name="Aluvathingal J."/>
            <person name="Nadendla S."/>
            <person name="Voskania-kordi A."/>
            <person name="Simonyan V."/>
            <person name="Patel J."/>
            <person name="Shawar R.M."/>
        </authorList>
    </citation>
    <scope>NUCLEOTIDE SEQUENCE [LARGE SCALE GENOMIC DNA]</scope>
    <source>
        <strain evidence="9 10">AR_0356</strain>
    </source>
</reference>
<dbReference type="GO" id="GO:0003676">
    <property type="term" value="F:nucleic acid binding"/>
    <property type="evidence" value="ECO:0007669"/>
    <property type="project" value="InterPro"/>
</dbReference>
<comment type="similarity">
    <text evidence="2 8">Belongs to the methyltransferase superfamily. RsmD family.</text>
</comment>
<organism evidence="9 10">
    <name type="scientific">Pseudomonas paraeruginosa</name>
    <dbReference type="NCBI Taxonomy" id="2994495"/>
    <lineage>
        <taxon>Bacteria</taxon>
        <taxon>Pseudomonadati</taxon>
        <taxon>Pseudomonadota</taxon>
        <taxon>Gammaproteobacteria</taxon>
        <taxon>Pseudomonadales</taxon>
        <taxon>Pseudomonadaceae</taxon>
        <taxon>Pseudomonas</taxon>
    </lineage>
</organism>
<protein>
    <recommendedName>
        <fullName evidence="4 8">Ribosomal RNA small subunit methyltransferase D</fullName>
        <ecNumber evidence="3 8">2.1.1.171</ecNumber>
    </recommendedName>
</protein>
<evidence type="ECO:0000313" key="10">
    <source>
        <dbReference type="Proteomes" id="UP000238390"/>
    </source>
</evidence>
<dbReference type="Proteomes" id="UP000238390">
    <property type="component" value="Chromosome"/>
</dbReference>
<dbReference type="AlphaFoldDB" id="A0A2R3IMQ8"/>
<dbReference type="PANTHER" id="PTHR43542">
    <property type="entry name" value="METHYLTRANSFERASE"/>
    <property type="match status" value="1"/>
</dbReference>
<dbReference type="InterPro" id="IPR002052">
    <property type="entry name" value="DNA_methylase_N6_adenine_CS"/>
</dbReference>
<keyword evidence="10" id="KW-1185">Reference proteome</keyword>
<dbReference type="Gene3D" id="3.40.50.150">
    <property type="entry name" value="Vaccinia Virus protein VP39"/>
    <property type="match status" value="1"/>
</dbReference>
<sequence length="200" mass="22238">MRKPTAKVPGRHGGQGQLRIIGGEWRSRRFAFPDGPGLRPTPDRVRETLFNWLAPHIEGARVLDPFAGSGALFLEALSRGAREGLALDTNGEAVAALRSHLDVLKCGTAQLILGDALRYLENQVASAFDLVFLDPPFHQNLLQDACRLLETRGWLNTEAWVYTESESPPSSLGLPGNWRLHREKKAGNVHYALWQRSDRP</sequence>
<dbReference type="EMBL" id="CP027169">
    <property type="protein sequence ID" value="AVK03220.1"/>
    <property type="molecule type" value="Genomic_DNA"/>
</dbReference>
<evidence type="ECO:0000256" key="1">
    <source>
        <dbReference type="ARBA" id="ARBA00002649"/>
    </source>
</evidence>
<dbReference type="PROSITE" id="PS00092">
    <property type="entry name" value="N6_MTASE"/>
    <property type="match status" value="1"/>
</dbReference>
<comment type="function">
    <text evidence="1 8">Specifically methylates the guanine in position 966 of 16S rRNA in the assembled 30S particle.</text>
</comment>
<dbReference type="GO" id="GO:0052913">
    <property type="term" value="F:16S rRNA (guanine(966)-N(2))-methyltransferase activity"/>
    <property type="evidence" value="ECO:0007669"/>
    <property type="project" value="UniProtKB-EC"/>
</dbReference>
<keyword evidence="8" id="KW-0949">S-adenosyl-L-methionine</keyword>
<dbReference type="PRINTS" id="PR00507">
    <property type="entry name" value="N12N6MTFRASE"/>
</dbReference>
<evidence type="ECO:0000256" key="5">
    <source>
        <dbReference type="ARBA" id="ARBA00022603"/>
    </source>
</evidence>
<evidence type="ECO:0000256" key="4">
    <source>
        <dbReference type="ARBA" id="ARBA00013682"/>
    </source>
</evidence>
<evidence type="ECO:0000313" key="9">
    <source>
        <dbReference type="EMBL" id="AVK03220.1"/>
    </source>
</evidence>
<comment type="catalytic activity">
    <reaction evidence="7 8">
        <text>guanosine(966) in 16S rRNA + S-adenosyl-L-methionine = N(2)-methylguanosine(966) in 16S rRNA + S-adenosyl-L-homocysteine + H(+)</text>
        <dbReference type="Rhea" id="RHEA:23548"/>
        <dbReference type="Rhea" id="RHEA-COMP:10211"/>
        <dbReference type="Rhea" id="RHEA-COMP:10212"/>
        <dbReference type="ChEBI" id="CHEBI:15378"/>
        <dbReference type="ChEBI" id="CHEBI:57856"/>
        <dbReference type="ChEBI" id="CHEBI:59789"/>
        <dbReference type="ChEBI" id="CHEBI:74269"/>
        <dbReference type="ChEBI" id="CHEBI:74481"/>
        <dbReference type="EC" id="2.1.1.171"/>
    </reaction>
</comment>
<dbReference type="InterPro" id="IPR004398">
    <property type="entry name" value="RNA_MeTrfase_RsmD"/>
</dbReference>
<dbReference type="Pfam" id="PF03602">
    <property type="entry name" value="Cons_hypoth95"/>
    <property type="match status" value="1"/>
</dbReference>
<gene>
    <name evidence="9" type="ORF">CSB93_1655</name>
</gene>
<keyword evidence="5 8" id="KW-0489">Methyltransferase</keyword>
<evidence type="ECO:0000256" key="8">
    <source>
        <dbReference type="PIRNR" id="PIRNR004553"/>
    </source>
</evidence>
<dbReference type="SUPFAM" id="SSF53335">
    <property type="entry name" value="S-adenosyl-L-methionine-dependent methyltransferases"/>
    <property type="match status" value="1"/>
</dbReference>
<evidence type="ECO:0000256" key="6">
    <source>
        <dbReference type="ARBA" id="ARBA00022679"/>
    </source>
</evidence>
<keyword evidence="6 8" id="KW-0808">Transferase</keyword>
<dbReference type="EC" id="2.1.1.171" evidence="3 8"/>
<dbReference type="PIRSF" id="PIRSF004553">
    <property type="entry name" value="CHP00095"/>
    <property type="match status" value="1"/>
</dbReference>
<dbReference type="InterPro" id="IPR029063">
    <property type="entry name" value="SAM-dependent_MTases_sf"/>
</dbReference>
<name>A0A2R3IMQ8_9PSED</name>
<dbReference type="RefSeq" id="WP_053813238.1">
    <property type="nucleotide sequence ID" value="NZ_CP027169.1"/>
</dbReference>
<keyword evidence="8" id="KW-0698">rRNA processing</keyword>
<dbReference type="PANTHER" id="PTHR43542:SF1">
    <property type="entry name" value="METHYLTRANSFERASE"/>
    <property type="match status" value="1"/>
</dbReference>